<dbReference type="RefSeq" id="WP_133596220.1">
    <property type="nucleotide sequence ID" value="NZ_SNYL01000004.1"/>
</dbReference>
<reference evidence="2 3" key="1">
    <citation type="submission" date="2019-03" db="EMBL/GenBank/DDBJ databases">
        <title>Genomic Encyclopedia of Type Strains, Phase IV (KMG-IV): sequencing the most valuable type-strain genomes for metagenomic binning, comparative biology and taxonomic classification.</title>
        <authorList>
            <person name="Goeker M."/>
        </authorList>
    </citation>
    <scope>NUCLEOTIDE SEQUENCE [LARGE SCALE GENOMIC DNA]</scope>
    <source>
        <strain evidence="2 3">DSM 19605</strain>
    </source>
</reference>
<accession>A0A4R6UDA1</accession>
<feature type="signal peptide" evidence="1">
    <location>
        <begin position="1"/>
        <end position="23"/>
    </location>
</feature>
<dbReference type="OrthoDB" id="9179270at2"/>
<protein>
    <recommendedName>
        <fullName evidence="4">ClpP protease-like protein</fullName>
    </recommendedName>
</protein>
<comment type="caution">
    <text evidence="2">The sequence shown here is derived from an EMBL/GenBank/DDBJ whole genome shotgun (WGS) entry which is preliminary data.</text>
</comment>
<dbReference type="AlphaFoldDB" id="A0A4R6UDA1"/>
<evidence type="ECO:0000313" key="2">
    <source>
        <dbReference type="EMBL" id="TDQ44032.1"/>
    </source>
</evidence>
<dbReference type="EMBL" id="SNYL01000004">
    <property type="protein sequence ID" value="TDQ44032.1"/>
    <property type="molecule type" value="Genomic_DNA"/>
</dbReference>
<dbReference type="PROSITE" id="PS51257">
    <property type="entry name" value="PROKAR_LIPOPROTEIN"/>
    <property type="match status" value="1"/>
</dbReference>
<keyword evidence="3" id="KW-1185">Reference proteome</keyword>
<gene>
    <name evidence="2" type="ORF">DFR43_104123</name>
</gene>
<feature type="chain" id="PRO_5020440404" description="ClpP protease-like protein" evidence="1">
    <location>
        <begin position="24"/>
        <end position="230"/>
    </location>
</feature>
<sequence length="230" mass="24537">MRSLTLSSFRLRTATAIPVLALAAWLAGCTTAPPPAAPVPTTPPVQAFPYTGGELRLRTQSGECVLELRGEIQAAALRQMHQALQAVDLSGCGRKTLVLHASRGVLGDAITAGAMLRNRGYATQVAAGTVCDTPCLMVFAAGVERWMPVAPQPARIAFSQIPPDADFGRQVCETQWSRGQQLTLARYLRAMLPSPTATAVYQKLEAATCRETEMYGPQQALSMGLATALR</sequence>
<organism evidence="2 3">
    <name type="scientific">Tepidicella xavieri</name>
    <dbReference type="NCBI Taxonomy" id="360241"/>
    <lineage>
        <taxon>Bacteria</taxon>
        <taxon>Pseudomonadati</taxon>
        <taxon>Pseudomonadota</taxon>
        <taxon>Betaproteobacteria</taxon>
        <taxon>Burkholderiales</taxon>
        <taxon>Tepidicella</taxon>
    </lineage>
</organism>
<name>A0A4R6UDA1_9BURK</name>
<proteinExistence type="predicted"/>
<evidence type="ECO:0008006" key="4">
    <source>
        <dbReference type="Google" id="ProtNLM"/>
    </source>
</evidence>
<evidence type="ECO:0000256" key="1">
    <source>
        <dbReference type="SAM" id="SignalP"/>
    </source>
</evidence>
<keyword evidence="1" id="KW-0732">Signal</keyword>
<evidence type="ECO:0000313" key="3">
    <source>
        <dbReference type="Proteomes" id="UP000295510"/>
    </source>
</evidence>
<dbReference type="Proteomes" id="UP000295510">
    <property type="component" value="Unassembled WGS sequence"/>
</dbReference>